<accession>A0A9W8AKI0</accession>
<gene>
    <name evidence="7" type="primary">img2</name>
    <name evidence="7" type="ORF">IWQ60_001094</name>
</gene>
<protein>
    <recommendedName>
        <fullName evidence="6">Large ribosomal subunit protein mL49</fullName>
    </recommendedName>
</protein>
<evidence type="ECO:0000256" key="6">
    <source>
        <dbReference type="ARBA" id="ARBA00035191"/>
    </source>
</evidence>
<evidence type="ECO:0000256" key="5">
    <source>
        <dbReference type="ARBA" id="ARBA00023274"/>
    </source>
</evidence>
<dbReference type="AlphaFoldDB" id="A0A9W8AKI0"/>
<dbReference type="EMBL" id="JANBPT010000032">
    <property type="protein sequence ID" value="KAJ1929549.1"/>
    <property type="molecule type" value="Genomic_DNA"/>
</dbReference>
<comment type="caution">
    <text evidence="7">The sequence shown here is derived from an EMBL/GenBank/DDBJ whole genome shotgun (WGS) entry which is preliminary data.</text>
</comment>
<comment type="similarity">
    <text evidence="2">Belongs to the mitochondrion-specific ribosomal protein mL49 family.</text>
</comment>
<dbReference type="GO" id="GO:0003735">
    <property type="term" value="F:structural constituent of ribosome"/>
    <property type="evidence" value="ECO:0007669"/>
    <property type="project" value="InterPro"/>
</dbReference>
<dbReference type="Pfam" id="PF05046">
    <property type="entry name" value="Img2"/>
    <property type="match status" value="1"/>
</dbReference>
<evidence type="ECO:0000256" key="4">
    <source>
        <dbReference type="ARBA" id="ARBA00023128"/>
    </source>
</evidence>
<keyword evidence="4" id="KW-0496">Mitochondrion</keyword>
<evidence type="ECO:0000313" key="8">
    <source>
        <dbReference type="Proteomes" id="UP001150569"/>
    </source>
</evidence>
<evidence type="ECO:0000256" key="1">
    <source>
        <dbReference type="ARBA" id="ARBA00004173"/>
    </source>
</evidence>
<dbReference type="PANTHER" id="PTHR13477">
    <property type="entry name" value="MITOCHONDRIAL 39S RIBOSOMAL PROTEIN L49"/>
    <property type="match status" value="1"/>
</dbReference>
<dbReference type="Gene3D" id="3.30.780.10">
    <property type="entry name" value="SUI1-like domain"/>
    <property type="match status" value="1"/>
</dbReference>
<dbReference type="OrthoDB" id="19439at2759"/>
<name>A0A9W8AKI0_9FUNG</name>
<dbReference type="GO" id="GO:0006412">
    <property type="term" value="P:translation"/>
    <property type="evidence" value="ECO:0007669"/>
    <property type="project" value="InterPro"/>
</dbReference>
<evidence type="ECO:0000313" key="7">
    <source>
        <dbReference type="EMBL" id="KAJ1929549.1"/>
    </source>
</evidence>
<dbReference type="Proteomes" id="UP001150569">
    <property type="component" value="Unassembled WGS sequence"/>
</dbReference>
<keyword evidence="3" id="KW-0689">Ribosomal protein</keyword>
<reference evidence="7" key="1">
    <citation type="submission" date="2022-07" db="EMBL/GenBank/DDBJ databases">
        <title>Phylogenomic reconstructions and comparative analyses of Kickxellomycotina fungi.</title>
        <authorList>
            <person name="Reynolds N.K."/>
            <person name="Stajich J.E."/>
            <person name="Barry K."/>
            <person name="Grigoriev I.V."/>
            <person name="Crous P."/>
            <person name="Smith M.E."/>
        </authorList>
    </citation>
    <scope>NUCLEOTIDE SEQUENCE</scope>
    <source>
        <strain evidence="7">RSA 861</strain>
    </source>
</reference>
<organism evidence="7 8">
    <name type="scientific">Tieghemiomyces parasiticus</name>
    <dbReference type="NCBI Taxonomy" id="78921"/>
    <lineage>
        <taxon>Eukaryota</taxon>
        <taxon>Fungi</taxon>
        <taxon>Fungi incertae sedis</taxon>
        <taxon>Zoopagomycota</taxon>
        <taxon>Kickxellomycotina</taxon>
        <taxon>Dimargaritomycetes</taxon>
        <taxon>Dimargaritales</taxon>
        <taxon>Dimargaritaceae</taxon>
        <taxon>Tieghemiomyces</taxon>
    </lineage>
</organism>
<evidence type="ECO:0000256" key="3">
    <source>
        <dbReference type="ARBA" id="ARBA00022980"/>
    </source>
</evidence>
<dbReference type="PANTHER" id="PTHR13477:SF0">
    <property type="entry name" value="LARGE RIBOSOMAL SUBUNIT PROTEIN ML49"/>
    <property type="match status" value="1"/>
</dbReference>
<dbReference type="GO" id="GO:0005762">
    <property type="term" value="C:mitochondrial large ribosomal subunit"/>
    <property type="evidence" value="ECO:0007669"/>
    <property type="project" value="TreeGrafter"/>
</dbReference>
<sequence length="148" mass="16371">MSSLLCHGGRLVQSARTWSGQMLRGLTTATSTTPATETISPVSQPTLLTDTVTGAATVKSPSDATSHLPYQVKRTINQSLPVYTDYRNGRTRHLTIIRRVFGDREALMSDLKEGLGTQDITLRKTNGHIWVKGNRRVEVLEFLTKQGF</sequence>
<comment type="subcellular location">
    <subcellularLocation>
        <location evidence="1">Mitochondrion</location>
    </subcellularLocation>
</comment>
<dbReference type="InterPro" id="IPR007740">
    <property type="entry name" value="Ribosomal_mL49"/>
</dbReference>
<keyword evidence="8" id="KW-1185">Reference proteome</keyword>
<evidence type="ECO:0000256" key="2">
    <source>
        <dbReference type="ARBA" id="ARBA00005677"/>
    </source>
</evidence>
<proteinExistence type="inferred from homology"/>
<keyword evidence="5" id="KW-0687">Ribonucleoprotein</keyword>